<keyword evidence="5" id="KW-1185">Reference proteome</keyword>
<evidence type="ECO:0000313" key="5">
    <source>
        <dbReference type="Proteomes" id="UP001379533"/>
    </source>
</evidence>
<dbReference type="PANTHER" id="PTHR32305:SF15">
    <property type="entry name" value="PROTEIN RHSA-RELATED"/>
    <property type="match status" value="1"/>
</dbReference>
<dbReference type="Proteomes" id="UP001379533">
    <property type="component" value="Chromosome"/>
</dbReference>
<dbReference type="InterPro" id="IPR031325">
    <property type="entry name" value="RHS_repeat"/>
</dbReference>
<gene>
    <name evidence="4" type="ORF">LZC95_50420</name>
</gene>
<feature type="domain" description="Teneurin-like YD-shell" evidence="3">
    <location>
        <begin position="864"/>
        <end position="1048"/>
    </location>
</feature>
<dbReference type="InterPro" id="IPR050708">
    <property type="entry name" value="T6SS_VgrG/RHS"/>
</dbReference>
<dbReference type="Pfam" id="PF05593">
    <property type="entry name" value="RHS_repeat"/>
    <property type="match status" value="2"/>
</dbReference>
<dbReference type="RefSeq" id="WP_394845233.1">
    <property type="nucleotide sequence ID" value="NZ_CP089982.1"/>
</dbReference>
<dbReference type="InterPro" id="IPR045351">
    <property type="entry name" value="DUF6531"/>
</dbReference>
<accession>A0ABZ2K7F6</accession>
<reference evidence="4 5" key="1">
    <citation type="submission" date="2021-12" db="EMBL/GenBank/DDBJ databases">
        <title>Discovery of the Pendulisporaceae a myxobacterial family with distinct sporulation behavior and unique specialized metabolism.</title>
        <authorList>
            <person name="Garcia R."/>
            <person name="Popoff A."/>
            <person name="Bader C.D."/>
            <person name="Loehr J."/>
            <person name="Walesch S."/>
            <person name="Walt C."/>
            <person name="Boldt J."/>
            <person name="Bunk B."/>
            <person name="Haeckl F.J.F.P.J."/>
            <person name="Gunesch A.P."/>
            <person name="Birkelbach J."/>
            <person name="Nuebel U."/>
            <person name="Pietschmann T."/>
            <person name="Bach T."/>
            <person name="Mueller R."/>
        </authorList>
    </citation>
    <scope>NUCLEOTIDE SEQUENCE [LARGE SCALE GENOMIC DNA]</scope>
    <source>
        <strain evidence="4 5">MSr12523</strain>
    </source>
</reference>
<keyword evidence="1" id="KW-0677">Repeat</keyword>
<dbReference type="PANTHER" id="PTHR32305">
    <property type="match status" value="1"/>
</dbReference>
<proteinExistence type="predicted"/>
<dbReference type="NCBIfam" id="TIGR01643">
    <property type="entry name" value="YD_repeat_2x"/>
    <property type="match status" value="5"/>
</dbReference>
<evidence type="ECO:0000259" key="3">
    <source>
        <dbReference type="Pfam" id="PF25023"/>
    </source>
</evidence>
<feature type="domain" description="DUF6531" evidence="2">
    <location>
        <begin position="19"/>
        <end position="104"/>
    </location>
</feature>
<dbReference type="EMBL" id="CP089982">
    <property type="protein sequence ID" value="WXA94622.1"/>
    <property type="molecule type" value="Genomic_DNA"/>
</dbReference>
<dbReference type="NCBIfam" id="TIGR03696">
    <property type="entry name" value="Rhs_assc_core"/>
    <property type="match status" value="1"/>
</dbReference>
<dbReference type="Gene3D" id="2.180.10.10">
    <property type="entry name" value="RHS repeat-associated core"/>
    <property type="match status" value="2"/>
</dbReference>
<dbReference type="InterPro" id="IPR022385">
    <property type="entry name" value="Rhs_assc_core"/>
</dbReference>
<evidence type="ECO:0000313" key="4">
    <source>
        <dbReference type="EMBL" id="WXA94622.1"/>
    </source>
</evidence>
<organism evidence="4 5">
    <name type="scientific">Pendulispora brunnea</name>
    <dbReference type="NCBI Taxonomy" id="2905690"/>
    <lineage>
        <taxon>Bacteria</taxon>
        <taxon>Pseudomonadati</taxon>
        <taxon>Myxococcota</taxon>
        <taxon>Myxococcia</taxon>
        <taxon>Myxococcales</taxon>
        <taxon>Sorangiineae</taxon>
        <taxon>Pendulisporaceae</taxon>
        <taxon>Pendulispora</taxon>
    </lineage>
</organism>
<dbReference type="InterPro" id="IPR006530">
    <property type="entry name" value="YD"/>
</dbReference>
<dbReference type="InterPro" id="IPR056823">
    <property type="entry name" value="TEN-like_YD-shell"/>
</dbReference>
<evidence type="ECO:0000256" key="1">
    <source>
        <dbReference type="ARBA" id="ARBA00022737"/>
    </source>
</evidence>
<evidence type="ECO:0000259" key="2">
    <source>
        <dbReference type="Pfam" id="PF20148"/>
    </source>
</evidence>
<protein>
    <submittedName>
        <fullName evidence="4">DUF6531 domain-containing protein</fullName>
    </submittedName>
</protein>
<dbReference type="Pfam" id="PF25023">
    <property type="entry name" value="TEN_YD-shell"/>
    <property type="match status" value="2"/>
</dbReference>
<name>A0ABZ2K7F6_9BACT</name>
<dbReference type="Pfam" id="PF20148">
    <property type="entry name" value="DUF6531"/>
    <property type="match status" value="1"/>
</dbReference>
<feature type="domain" description="Teneurin-like YD-shell" evidence="3">
    <location>
        <begin position="266"/>
        <end position="411"/>
    </location>
</feature>
<dbReference type="PRINTS" id="PR00394">
    <property type="entry name" value="RHSPROTEIN"/>
</dbReference>
<sequence>MIPTPPKEQESRRGRVAVGHPVDVASGAFFGDHLDFERDGTVPLALSRFYSTALLEKEAPYLTAAREYEMQPFGPGWHASWDWRLRQTLDGYVVTNGEGAEFVFTDSKDPARSFAATGRLTAPHQSMELVRLDAYRVRLVRYGMQRESLSHVFVWSQGASRFFLERVERTDDARIELRYDANGFVTGLFQAGEQRLLRLDWERERVAQAILVLPDGSERPIARYFYDHQGVLKEVHDEDGILERYEYDDAFRMVDVSARSGANYVIRYDSKGRCIYVSGAGRYQERHLRYDEHAHTTWVADSHGDTTQYWYNDAGQVLSETSPLKSVQRFEFDDEGRPTVTRRASGGVVTHVYDEAGRTIAILLPDEGKRTYTYDNEHRLISYTDEGGATTHFDYDADHNIVREIEPDGSEWHYTWTPFGECDRVRNPLGYEKAWTFDIYRNRVTESDWHGRIWQGTFNVLGQLLTWTDPLGHTTKYFYDARAELVRIEDPDGRTWQRHVTVGRREEAYERPDGRRTIIHYSVCGLPTEVVDEEGRHTHYQWDTEPGRLIAVTDPSGNVYRMDYDADGHVIRRRTFDRRTILHRWHQGLMRETVDAAGDVVHWEYDAMDRPIRRRSRDGLTEFTYDRAGNVARLAVVPNAGATDPGCVTEFKYDIVGNCVQEIQDGVVVERTFDAFGNNTSLAVPRFNEATRFSFDPNGECIGLERAQVRIGIERDALGREIRRKLPGAGIYEQTYDPCHRILKQALTKEPGATHGIQREIQYDVSGAAKILRDSLHGEQIFFHDGSDQLVGLLRADASGETYLFDASGNRTRRAQAARGRDLLASIPKDERSFAEAAARSGASVEAATFDANRIRQASSIGRTVEYEYDEAGRTVAKAVQTPGGVAVTRFAWNTKGHMISATLPNGDVWRYRYDGLGRRVAKIRPNGTEHRFIWDQYRILYELEWSPSDTPTLTAAWAYVPGSLCPVLKDSGAVEYLLPGLRGVPEEVVGADGKLHHVVRKGIWGERFDGGAARQPAYGQWFDAETGLHYNVFRYYDPESARYLSPDPIGLRGGLNEYAGVPSPVLWDDPLGLAIVCEGNENVWEIKDKFPPGSRESRQLRRFVRAWNRAIQDAGGSMTTRRETAEETAASNRMKRNYRRDQPARFEGKVVGHVPDACAGGPSSGGRVMALDSSVNGSVGGQVGGVPPGQTYHRVRVVRD</sequence>